<feature type="domain" description="F-box associated beta-propeller type 3" evidence="1">
    <location>
        <begin position="23"/>
        <end position="238"/>
    </location>
</feature>
<dbReference type="Proteomes" id="UP000516314">
    <property type="component" value="Chromosome 2"/>
</dbReference>
<dbReference type="InterPro" id="IPR017451">
    <property type="entry name" value="F-box-assoc_interact_dom"/>
</dbReference>
<evidence type="ECO:0000313" key="3">
    <source>
        <dbReference type="Proteomes" id="UP000516314"/>
    </source>
</evidence>
<dbReference type="PANTHER" id="PTHR31672">
    <property type="entry name" value="BNACNNG10540D PROTEIN"/>
    <property type="match status" value="1"/>
</dbReference>
<name>A0A7G2E8B6_ARATH</name>
<dbReference type="PANTHER" id="PTHR31672:SF13">
    <property type="entry name" value="F-BOX PROTEIN CPR30-LIKE"/>
    <property type="match status" value="1"/>
</dbReference>
<evidence type="ECO:0000259" key="1">
    <source>
        <dbReference type="Pfam" id="PF08268"/>
    </source>
</evidence>
<dbReference type="EMBL" id="LR881467">
    <property type="protein sequence ID" value="CAD5317904.1"/>
    <property type="molecule type" value="Genomic_DNA"/>
</dbReference>
<organism evidence="2 3">
    <name type="scientific">Arabidopsis thaliana</name>
    <name type="common">Mouse-ear cress</name>
    <dbReference type="NCBI Taxonomy" id="3702"/>
    <lineage>
        <taxon>Eukaryota</taxon>
        <taxon>Viridiplantae</taxon>
        <taxon>Streptophyta</taxon>
        <taxon>Embryophyta</taxon>
        <taxon>Tracheophyta</taxon>
        <taxon>Spermatophyta</taxon>
        <taxon>Magnoliopsida</taxon>
        <taxon>eudicotyledons</taxon>
        <taxon>Gunneridae</taxon>
        <taxon>Pentapetalae</taxon>
        <taxon>rosids</taxon>
        <taxon>malvids</taxon>
        <taxon>Brassicales</taxon>
        <taxon>Brassicaceae</taxon>
        <taxon>Camelineae</taxon>
        <taxon>Arabidopsis</taxon>
    </lineage>
</organism>
<dbReference type="InterPro" id="IPR050796">
    <property type="entry name" value="SCF_F-box_component"/>
</dbReference>
<dbReference type="InterPro" id="IPR011043">
    <property type="entry name" value="Gal_Oxase/kelch_b-propeller"/>
</dbReference>
<dbReference type="NCBIfam" id="TIGR01640">
    <property type="entry name" value="F_box_assoc_1"/>
    <property type="match status" value="1"/>
</dbReference>
<sequence length="315" mass="35871">MALEKSKGCKLLFVCDDFVDRAEDTLFLKTVALEKTSVSEGDEQAFEFEGYKGFLDISESCDGLVCFYDTTRAVEVMNPTTTMFIELPLSRIQQLYWIGKDSVSGSYKLVWMYNTSPATPPTCEVLDLEGKKWRFVNTTSLDHHQILCDQRPVFANGSLYWLTGDEEGYATTQTKLIVLDLHTEMFQVIQTPPFITRDASGDKIGLCNLDGRLCISELKKDCKQEFWWRVEDNNTWERIFSVDLVSTSTWFGGITKQPLTPLTISRDTNKVILSLRCQDNLVALDLDPNSSVCHLYFSGYYGLVCPYFPTFVTCH</sequence>
<gene>
    <name evidence="2" type="ORF">AT9943_LOCUS6157</name>
</gene>
<dbReference type="AlphaFoldDB" id="A0A7G2E8B6"/>
<accession>A0A7G2E8B6</accession>
<protein>
    <submittedName>
        <fullName evidence="2">(thale cress) hypothetical protein</fullName>
    </submittedName>
</protein>
<evidence type="ECO:0000313" key="2">
    <source>
        <dbReference type="EMBL" id="CAD5317904.1"/>
    </source>
</evidence>
<dbReference type="SUPFAM" id="SSF50965">
    <property type="entry name" value="Galactose oxidase, central domain"/>
    <property type="match status" value="1"/>
</dbReference>
<reference evidence="2 3" key="1">
    <citation type="submission" date="2020-09" db="EMBL/GenBank/DDBJ databases">
        <authorList>
            <person name="Ashkenazy H."/>
        </authorList>
    </citation>
    <scope>NUCLEOTIDE SEQUENCE [LARGE SCALE GENOMIC DNA]</scope>
    <source>
        <strain evidence="3">cv. Cdm-0</strain>
    </source>
</reference>
<dbReference type="Pfam" id="PF08268">
    <property type="entry name" value="FBA_3"/>
    <property type="match status" value="1"/>
</dbReference>
<proteinExistence type="predicted"/>
<dbReference type="InterPro" id="IPR013187">
    <property type="entry name" value="F-box-assoc_dom_typ3"/>
</dbReference>